<reference evidence="1 2" key="1">
    <citation type="submission" date="2023-07" db="EMBL/GenBank/DDBJ databases">
        <title>Sequencing the genomes of 1000 actinobacteria strains.</title>
        <authorList>
            <person name="Klenk H.-P."/>
        </authorList>
    </citation>
    <scope>NUCLEOTIDE SEQUENCE [LARGE SCALE GENOMIC DNA]</scope>
    <source>
        <strain evidence="1 2">DSM 19426</strain>
    </source>
</reference>
<dbReference type="PANTHER" id="PTHR39337:SF1">
    <property type="entry name" value="BLR5642 PROTEIN"/>
    <property type="match status" value="1"/>
</dbReference>
<dbReference type="InterPro" id="IPR007438">
    <property type="entry name" value="DUF488"/>
</dbReference>
<dbReference type="PANTHER" id="PTHR39337">
    <property type="entry name" value="BLR5642 PROTEIN"/>
    <property type="match status" value="1"/>
</dbReference>
<dbReference type="EMBL" id="JAVDYG010000001">
    <property type="protein sequence ID" value="MDR7363729.1"/>
    <property type="molecule type" value="Genomic_DNA"/>
</dbReference>
<proteinExistence type="predicted"/>
<organism evidence="1 2">
    <name type="scientific">Nocardioides marmoribigeumensis</name>
    <dbReference type="NCBI Taxonomy" id="433649"/>
    <lineage>
        <taxon>Bacteria</taxon>
        <taxon>Bacillati</taxon>
        <taxon>Actinomycetota</taxon>
        <taxon>Actinomycetes</taxon>
        <taxon>Propionibacteriales</taxon>
        <taxon>Nocardioidaceae</taxon>
        <taxon>Nocardioides</taxon>
    </lineage>
</organism>
<evidence type="ECO:0000313" key="1">
    <source>
        <dbReference type="EMBL" id="MDR7363729.1"/>
    </source>
</evidence>
<dbReference type="PIRSF" id="PIRSF024492">
    <property type="entry name" value="UCP024492"/>
    <property type="match status" value="1"/>
</dbReference>
<dbReference type="Pfam" id="PF04343">
    <property type="entry name" value="DUF488"/>
    <property type="match status" value="1"/>
</dbReference>
<name>A0ABU2BZD2_9ACTN</name>
<dbReference type="RefSeq" id="WP_310304456.1">
    <property type="nucleotide sequence ID" value="NZ_BAAAPS010000005.1"/>
</dbReference>
<sequence>MLLTFGHGTATPDDLVALLSDAGVGRVVDVRRFPGSRRQPDLAREAMEVWLPAAGIAYRWEPRLGGRRRIPVAEDDRDRWWRVTAFRAYAAHMRTDEFREGLAAVLPAADPLTAVMCSESLWWRCHRRLVADAAVLLHGLQVEHLGHDGRRTVHVPPESATVVGQDLVYPADASG</sequence>
<evidence type="ECO:0000313" key="2">
    <source>
        <dbReference type="Proteomes" id="UP001183648"/>
    </source>
</evidence>
<keyword evidence="2" id="KW-1185">Reference proteome</keyword>
<dbReference type="InterPro" id="IPR014519">
    <property type="entry name" value="UCP024492"/>
</dbReference>
<comment type="caution">
    <text evidence="1">The sequence shown here is derived from an EMBL/GenBank/DDBJ whole genome shotgun (WGS) entry which is preliminary data.</text>
</comment>
<dbReference type="Proteomes" id="UP001183648">
    <property type="component" value="Unassembled WGS sequence"/>
</dbReference>
<accession>A0ABU2BZD2</accession>
<gene>
    <name evidence="1" type="ORF">J2S63_003282</name>
</gene>
<protein>
    <submittedName>
        <fullName evidence="1">Uncharacterized protein (DUF488 family)</fullName>
    </submittedName>
</protein>